<gene>
    <name evidence="2" type="ORF">H1P_5950002</name>
</gene>
<dbReference type="EMBL" id="CAACVJ010000551">
    <property type="protein sequence ID" value="VEP17340.1"/>
    <property type="molecule type" value="Genomic_DNA"/>
</dbReference>
<evidence type="ECO:0000313" key="3">
    <source>
        <dbReference type="Proteomes" id="UP000320055"/>
    </source>
</evidence>
<protein>
    <submittedName>
        <fullName evidence="2">RND family efflux transporter, MFP subunit</fullName>
    </submittedName>
</protein>
<accession>A0A563W101</accession>
<sequence length="153" mass="16375">MSTGDRVEVTSGLKSGEAVVTSGQRRLVENATVAVINQSEQSIAANKATTQDIQIQLVSPDAQTGVPMGDAQLVIEVKDAQGQPLDILDLEMSASMPMKNMAPMTAPVEVQPDGQPGRFKADTYLGMKGDWTITAQVKDAKNKAKQEFTLEVQ</sequence>
<reference evidence="2 3" key="1">
    <citation type="submission" date="2019-01" db="EMBL/GenBank/DDBJ databases">
        <authorList>
            <person name="Brito A."/>
        </authorList>
    </citation>
    <scope>NUCLEOTIDE SEQUENCE [LARGE SCALE GENOMIC DNA]</scope>
    <source>
        <strain evidence="2">1</strain>
    </source>
</reference>
<feature type="domain" description="YtkA-like" evidence="1">
    <location>
        <begin position="48"/>
        <end position="134"/>
    </location>
</feature>
<proteinExistence type="predicted"/>
<dbReference type="Gene3D" id="2.40.420.20">
    <property type="match status" value="1"/>
</dbReference>
<dbReference type="Proteomes" id="UP000320055">
    <property type="component" value="Unassembled WGS sequence"/>
</dbReference>
<dbReference type="InterPro" id="IPR032693">
    <property type="entry name" value="YtkA-like_dom"/>
</dbReference>
<name>A0A563W101_9CYAN</name>
<organism evidence="2 3">
    <name type="scientific">Hyella patelloides LEGE 07179</name>
    <dbReference type="NCBI Taxonomy" id="945734"/>
    <lineage>
        <taxon>Bacteria</taxon>
        <taxon>Bacillati</taxon>
        <taxon>Cyanobacteriota</taxon>
        <taxon>Cyanophyceae</taxon>
        <taxon>Pleurocapsales</taxon>
        <taxon>Hyellaceae</taxon>
        <taxon>Hyella</taxon>
    </lineage>
</organism>
<dbReference type="Pfam" id="PF13115">
    <property type="entry name" value="YtkA"/>
    <property type="match status" value="1"/>
</dbReference>
<dbReference type="AlphaFoldDB" id="A0A563W101"/>
<keyword evidence="3" id="KW-1185">Reference proteome</keyword>
<evidence type="ECO:0000259" key="1">
    <source>
        <dbReference type="Pfam" id="PF13115"/>
    </source>
</evidence>
<evidence type="ECO:0000313" key="2">
    <source>
        <dbReference type="EMBL" id="VEP17340.1"/>
    </source>
</evidence>
<dbReference type="RefSeq" id="WP_246142067.1">
    <property type="nucleotide sequence ID" value="NZ_LR214329.1"/>
</dbReference>